<protein>
    <submittedName>
        <fullName evidence="1">Uncharacterized protein</fullName>
    </submittedName>
</protein>
<comment type="caution">
    <text evidence="1">The sequence shown here is derived from an EMBL/GenBank/DDBJ whole genome shotgun (WGS) entry which is preliminary data.</text>
</comment>
<keyword evidence="2" id="KW-1185">Reference proteome</keyword>
<gene>
    <name evidence="1" type="ORF">AQI88_16530</name>
</gene>
<reference evidence="1 2" key="1">
    <citation type="submission" date="2015-10" db="EMBL/GenBank/DDBJ databases">
        <title>Draft genome sequence of Streptomyces cellostaticus DSM 40189, type strain for the species Streptomyces cellostaticus.</title>
        <authorList>
            <person name="Ruckert C."/>
            <person name="Winkler A."/>
            <person name="Kalinowski J."/>
            <person name="Kampfer P."/>
            <person name="Glaeser S."/>
        </authorList>
    </citation>
    <scope>NUCLEOTIDE SEQUENCE [LARGE SCALE GENOMIC DNA]</scope>
    <source>
        <strain evidence="1 2">DSM 40189</strain>
    </source>
</reference>
<dbReference type="EMBL" id="LMWL01000029">
    <property type="protein sequence ID" value="KUM95668.1"/>
    <property type="molecule type" value="Genomic_DNA"/>
</dbReference>
<name>A0A101NLV1_9ACTN</name>
<organism evidence="1 2">
    <name type="scientific">Streptomyces cellostaticus</name>
    <dbReference type="NCBI Taxonomy" id="67285"/>
    <lineage>
        <taxon>Bacteria</taxon>
        <taxon>Bacillati</taxon>
        <taxon>Actinomycetota</taxon>
        <taxon>Actinomycetes</taxon>
        <taxon>Kitasatosporales</taxon>
        <taxon>Streptomycetaceae</taxon>
        <taxon>Streptomyces</taxon>
    </lineage>
</organism>
<evidence type="ECO:0000313" key="2">
    <source>
        <dbReference type="Proteomes" id="UP000054241"/>
    </source>
</evidence>
<sequence>MGQELLIARQELIGLLCRYRRQLICADSGSRCFREAVIGHGLPVRFGLPVGFAAQQFGFIAALCSFTQLGLCALQAPEVLQGMGERALFESLTSLVQRARERAQQQHEPGHAQHCLFGARQMSEGLVQACSKQWLRQCPYALWQLACCGPLGLVEQSKAPLKDLPATERFTYELMYHLLQQPLRDEFFTVAVLRPLRLFIPEPIGQGSDGLPLSNVLQPLRQLGGLLSLRLQLDGTASSPPGKIFPLTHAAPSRAEARCLSAQN</sequence>
<dbReference type="Proteomes" id="UP000054241">
    <property type="component" value="Unassembled WGS sequence"/>
</dbReference>
<dbReference type="AlphaFoldDB" id="A0A101NLV1"/>
<proteinExistence type="predicted"/>
<evidence type="ECO:0000313" key="1">
    <source>
        <dbReference type="EMBL" id="KUM95668.1"/>
    </source>
</evidence>
<accession>A0A101NLV1</accession>